<dbReference type="InterPro" id="IPR027304">
    <property type="entry name" value="Trigger_fact/SurA_dom_sf"/>
</dbReference>
<dbReference type="RefSeq" id="WP_142813711.1">
    <property type="nucleotide sequence ID" value="NZ_CP036282.1"/>
</dbReference>
<feature type="chain" id="PRO_5022277011" description="Chaperone SurA" evidence="7">
    <location>
        <begin position="26"/>
        <end position="437"/>
    </location>
</feature>
<dbReference type="GO" id="GO:0003755">
    <property type="term" value="F:peptidyl-prolyl cis-trans isomerase activity"/>
    <property type="evidence" value="ECO:0007669"/>
    <property type="project" value="UniProtKB-UniRule"/>
</dbReference>
<proteinExistence type="inferred from homology"/>
<dbReference type="InterPro" id="IPR023058">
    <property type="entry name" value="PPIase_PpiC_CS"/>
</dbReference>
<feature type="domain" description="PpiC" evidence="8">
    <location>
        <begin position="290"/>
        <end position="389"/>
    </location>
</feature>
<evidence type="ECO:0000256" key="5">
    <source>
        <dbReference type="ARBA" id="ARBA00023186"/>
    </source>
</evidence>
<dbReference type="KEGG" id="rhg:EXZ61_20095"/>
<dbReference type="PROSITE" id="PS50198">
    <property type="entry name" value="PPIC_PPIASE_2"/>
    <property type="match status" value="2"/>
</dbReference>
<keyword evidence="3 7" id="KW-0574">Periplasm</keyword>
<dbReference type="InterPro" id="IPR050280">
    <property type="entry name" value="OMP_Chaperone_SurA"/>
</dbReference>
<protein>
    <recommendedName>
        <fullName evidence="7">Chaperone SurA</fullName>
    </recommendedName>
    <alternativeName>
        <fullName evidence="7">Peptidyl-prolyl cis-trans isomerase SurA</fullName>
        <shortName evidence="7">PPIase SurA</shortName>
        <ecNumber evidence="7">5.2.1.8</ecNumber>
    </alternativeName>
    <alternativeName>
        <fullName evidence="7">Rotamase SurA</fullName>
    </alternativeName>
</protein>
<feature type="signal peptide" evidence="7">
    <location>
        <begin position="1"/>
        <end position="25"/>
    </location>
</feature>
<evidence type="ECO:0000256" key="1">
    <source>
        <dbReference type="ARBA" id="ARBA00022729"/>
    </source>
</evidence>
<dbReference type="InterPro" id="IPR023034">
    <property type="entry name" value="PPIase_SurA"/>
</dbReference>
<dbReference type="Gene3D" id="1.10.4030.10">
    <property type="entry name" value="Porin chaperone SurA, peptide-binding domain"/>
    <property type="match status" value="1"/>
</dbReference>
<evidence type="ECO:0000313" key="10">
    <source>
        <dbReference type="Proteomes" id="UP000317365"/>
    </source>
</evidence>
<dbReference type="GO" id="GO:0042277">
    <property type="term" value="F:peptide binding"/>
    <property type="evidence" value="ECO:0007669"/>
    <property type="project" value="InterPro"/>
</dbReference>
<dbReference type="SUPFAM" id="SSF109998">
    <property type="entry name" value="Triger factor/SurA peptide-binding domain-like"/>
    <property type="match status" value="1"/>
</dbReference>
<dbReference type="PANTHER" id="PTHR47637:SF1">
    <property type="entry name" value="CHAPERONE SURA"/>
    <property type="match status" value="1"/>
</dbReference>
<dbReference type="GO" id="GO:0030288">
    <property type="term" value="C:outer membrane-bounded periplasmic space"/>
    <property type="evidence" value="ECO:0007669"/>
    <property type="project" value="InterPro"/>
</dbReference>
<dbReference type="HAMAP" id="MF_01183">
    <property type="entry name" value="Chaperone_SurA"/>
    <property type="match status" value="1"/>
</dbReference>
<reference evidence="10" key="1">
    <citation type="submission" date="2019-02" db="EMBL/GenBank/DDBJ databases">
        <title>Complete genome sequence of Rhodoferax sp. Gr-4.</title>
        <authorList>
            <person name="Jin L."/>
        </authorList>
    </citation>
    <scope>NUCLEOTIDE SEQUENCE [LARGE SCALE GENOMIC DNA]</scope>
    <source>
        <strain evidence="10">Gr-4</strain>
    </source>
</reference>
<dbReference type="AlphaFoldDB" id="A0A515EUC1"/>
<sequence precursor="true">MTQSLRSRALALAFSVALLAPVAMAQTAPTGDFIVALVNSEPITNAELRAEVQRVTEQLRAQRQALPPPTELNALVLERLVNDRAQLQLARETGIRVDAGAVDNAEQAVARQYQISLDELHKRLAKEGLSVAAFREQLRNQQTLTRLHERDVERRIVVTEQDIDQYLADPKNANTDPLAIEINLAQILIAVPEKASPERVAALGQVAQKTLDRLLSGEDFVKLMQEVSAGDAKNGGQLGLRRSDRYPQSFVAATQKLPVGGYSEIIRSAAGFHILQLVERRIPTASEQTMVVTRASHILLRPTPQEPEAAAVSKLKDFKRRIVAGSVTFASLAREYSQDASAAAGGDLGWANPGMFVPEFEDAMNRLAEDDISEPVVSRFGVHLIKVTERRRVALSPKEVRDSVRNQLKGMRYDDAFVNWARDVRSRAFVELRDAPQ</sequence>
<evidence type="ECO:0000256" key="6">
    <source>
        <dbReference type="ARBA" id="ARBA00023235"/>
    </source>
</evidence>
<evidence type="ECO:0000256" key="3">
    <source>
        <dbReference type="ARBA" id="ARBA00022764"/>
    </source>
</evidence>
<evidence type="ECO:0000256" key="4">
    <source>
        <dbReference type="ARBA" id="ARBA00023110"/>
    </source>
</evidence>
<dbReference type="Gene3D" id="3.10.50.40">
    <property type="match status" value="2"/>
</dbReference>
<dbReference type="EMBL" id="CP036282">
    <property type="protein sequence ID" value="QDL56272.1"/>
    <property type="molecule type" value="Genomic_DNA"/>
</dbReference>
<keyword evidence="1 7" id="KW-0732">Signal</keyword>
<keyword evidence="10" id="KW-1185">Reference proteome</keyword>
<evidence type="ECO:0000256" key="2">
    <source>
        <dbReference type="ARBA" id="ARBA00022737"/>
    </source>
</evidence>
<dbReference type="PROSITE" id="PS01096">
    <property type="entry name" value="PPIC_PPIASE_1"/>
    <property type="match status" value="1"/>
</dbReference>
<evidence type="ECO:0000313" key="9">
    <source>
        <dbReference type="EMBL" id="QDL56272.1"/>
    </source>
</evidence>
<dbReference type="Pfam" id="PF00639">
    <property type="entry name" value="Rotamase"/>
    <property type="match status" value="2"/>
</dbReference>
<dbReference type="Proteomes" id="UP000317365">
    <property type="component" value="Chromosome"/>
</dbReference>
<dbReference type="SUPFAM" id="SSF54534">
    <property type="entry name" value="FKBP-like"/>
    <property type="match status" value="2"/>
</dbReference>
<evidence type="ECO:0000259" key="8">
    <source>
        <dbReference type="PROSITE" id="PS50198"/>
    </source>
</evidence>
<dbReference type="GO" id="GO:0043165">
    <property type="term" value="P:Gram-negative-bacterium-type cell outer membrane assembly"/>
    <property type="evidence" value="ECO:0007669"/>
    <property type="project" value="InterPro"/>
</dbReference>
<comment type="catalytic activity">
    <reaction evidence="7">
        <text>[protein]-peptidylproline (omega=180) = [protein]-peptidylproline (omega=0)</text>
        <dbReference type="Rhea" id="RHEA:16237"/>
        <dbReference type="Rhea" id="RHEA-COMP:10747"/>
        <dbReference type="Rhea" id="RHEA-COMP:10748"/>
        <dbReference type="ChEBI" id="CHEBI:83833"/>
        <dbReference type="ChEBI" id="CHEBI:83834"/>
        <dbReference type="EC" id="5.2.1.8"/>
    </reaction>
</comment>
<evidence type="ECO:0000256" key="7">
    <source>
        <dbReference type="HAMAP-Rule" id="MF_01183"/>
    </source>
</evidence>
<reference evidence="10" key="2">
    <citation type="journal article" date="2020" name="Int. J. Syst. Evol. Microbiol.">
        <title>Genomic insights into a novel species Rhodoferax aquaticus sp. nov., isolated from freshwater.</title>
        <authorList>
            <person name="Li T."/>
            <person name="Zhuo Y."/>
            <person name="Jin C.Z."/>
            <person name="Wu X."/>
            <person name="Ko S.R."/>
            <person name="Jin F.J."/>
            <person name="Ahn C.Y."/>
            <person name="Oh H.M."/>
            <person name="Lee H.G."/>
            <person name="Jin L."/>
        </authorList>
    </citation>
    <scope>NUCLEOTIDE SEQUENCE [LARGE SCALE GENOMIC DNA]</scope>
    <source>
        <strain evidence="10">Gr-4</strain>
    </source>
</reference>
<accession>A0A515EUC1</accession>
<keyword evidence="2 7" id="KW-0677">Repeat</keyword>
<comment type="subcellular location">
    <subcellularLocation>
        <location evidence="7">Periplasm</location>
    </subcellularLocation>
    <text evidence="7">Is capable of associating with the outer membrane.</text>
</comment>
<name>A0A515EUC1_9BURK</name>
<dbReference type="InterPro" id="IPR046357">
    <property type="entry name" value="PPIase_dom_sf"/>
</dbReference>
<dbReference type="InterPro" id="IPR015391">
    <property type="entry name" value="SurA_N"/>
</dbReference>
<keyword evidence="4 7" id="KW-0697">Rotamase</keyword>
<dbReference type="GO" id="GO:0051082">
    <property type="term" value="F:unfolded protein binding"/>
    <property type="evidence" value="ECO:0007669"/>
    <property type="project" value="UniProtKB-UniRule"/>
</dbReference>
<comment type="function">
    <text evidence="7">Chaperone involved in the correct folding and assembly of outer membrane proteins. Recognizes specific patterns of aromatic residues and the orientation of their side chains, which are found more frequently in integral outer membrane proteins. May act in both early periplasmic and late outer membrane-associated steps of protein maturation.</text>
</comment>
<comment type="domain">
    <text evidence="7">The PPIase activity resides only in the second parvulin domain. The N-terminal region and the C-terminal tail are necessary and sufficient for the chaperone activity of SurA. The PPIase activity is dispensable for SurA to function as a chaperone. The N-terminal region and the C-terminal tail are also required for porin recognition.</text>
</comment>
<feature type="domain" description="PpiC" evidence="8">
    <location>
        <begin position="179"/>
        <end position="279"/>
    </location>
</feature>
<dbReference type="InterPro" id="IPR000297">
    <property type="entry name" value="PPIase_PpiC"/>
</dbReference>
<dbReference type="PANTHER" id="PTHR47637">
    <property type="entry name" value="CHAPERONE SURA"/>
    <property type="match status" value="1"/>
</dbReference>
<keyword evidence="5 7" id="KW-0143">Chaperone</keyword>
<dbReference type="Pfam" id="PF09312">
    <property type="entry name" value="SurA_N"/>
    <property type="match status" value="1"/>
</dbReference>
<dbReference type="GO" id="GO:0006457">
    <property type="term" value="P:protein folding"/>
    <property type="evidence" value="ECO:0007669"/>
    <property type="project" value="UniProtKB-UniRule"/>
</dbReference>
<dbReference type="EC" id="5.2.1.8" evidence="7"/>
<gene>
    <name evidence="7" type="primary">surA</name>
    <name evidence="9" type="ORF">EXZ61_20095</name>
</gene>
<dbReference type="GO" id="GO:0050821">
    <property type="term" value="P:protein stabilization"/>
    <property type="evidence" value="ECO:0007669"/>
    <property type="project" value="InterPro"/>
</dbReference>
<organism evidence="9 10">
    <name type="scientific">Rhodoferax aquaticus</name>
    <dbReference type="NCBI Taxonomy" id="2527691"/>
    <lineage>
        <taxon>Bacteria</taxon>
        <taxon>Pseudomonadati</taxon>
        <taxon>Pseudomonadota</taxon>
        <taxon>Betaproteobacteria</taxon>
        <taxon>Burkholderiales</taxon>
        <taxon>Comamonadaceae</taxon>
        <taxon>Rhodoferax</taxon>
    </lineage>
</organism>
<keyword evidence="6 7" id="KW-0413">Isomerase</keyword>